<dbReference type="InterPro" id="IPR038579">
    <property type="entry name" value="Ribosomal_eS21_sf"/>
</dbReference>
<dbReference type="EMBL" id="AAGW02035759">
    <property type="status" value="NOT_ANNOTATED_CDS"/>
    <property type="molecule type" value="Genomic_DNA"/>
</dbReference>
<keyword evidence="3" id="KW-1185">Reference proteome</keyword>
<evidence type="ECO:0000313" key="2">
    <source>
        <dbReference type="Ensembl" id="ENSOCUP00000043806.1"/>
    </source>
</evidence>
<dbReference type="Bgee" id="ENSOCUG00000035245">
    <property type="expression patterns" value="Expressed in ovary"/>
</dbReference>
<proteinExistence type="predicted"/>
<dbReference type="AlphaFoldDB" id="A0A5F9DEQ8"/>
<evidence type="ECO:0000313" key="3">
    <source>
        <dbReference type="Proteomes" id="UP000001811"/>
    </source>
</evidence>
<dbReference type="Ensembl" id="ENSOCUT00000043742.1">
    <property type="protein sequence ID" value="ENSOCUP00000043806.1"/>
    <property type="gene ID" value="ENSOCUG00000035245.1"/>
</dbReference>
<dbReference type="Proteomes" id="UP000001811">
    <property type="component" value="Chromosome 10"/>
</dbReference>
<feature type="chain" id="PRO_5023939868" evidence="1">
    <location>
        <begin position="25"/>
        <end position="65"/>
    </location>
</feature>
<dbReference type="InParanoid" id="A0A5F9DEQ8"/>
<sequence>MTPVSLWTLHVLWEFSASIRITGAKNHPFVQMNVAEVNKVMGRSNWILCGGGKGSPGAQWYEELI</sequence>
<protein>
    <submittedName>
        <fullName evidence="2">Uncharacterized protein</fullName>
    </submittedName>
</protein>
<name>A0A5F9DEQ8_RABIT</name>
<dbReference type="Gene3D" id="3.30.1230.20">
    <property type="match status" value="1"/>
</dbReference>
<reference evidence="2 3" key="1">
    <citation type="journal article" date="2011" name="Nature">
        <title>A high-resolution map of human evolutionary constraint using 29 mammals.</title>
        <authorList>
            <person name="Lindblad-Toh K."/>
            <person name="Garber M."/>
            <person name="Zuk O."/>
            <person name="Lin M.F."/>
            <person name="Parker B.J."/>
            <person name="Washietl S."/>
            <person name="Kheradpour P."/>
            <person name="Ernst J."/>
            <person name="Jordan G."/>
            <person name="Mauceli E."/>
            <person name="Ward L.D."/>
            <person name="Lowe C.B."/>
            <person name="Holloway A.K."/>
            <person name="Clamp M."/>
            <person name="Gnerre S."/>
            <person name="Alfoldi J."/>
            <person name="Beal K."/>
            <person name="Chang J."/>
            <person name="Clawson H."/>
            <person name="Cuff J."/>
            <person name="Di Palma F."/>
            <person name="Fitzgerald S."/>
            <person name="Flicek P."/>
            <person name="Guttman M."/>
            <person name="Hubisz M.J."/>
            <person name="Jaffe D.B."/>
            <person name="Jungreis I."/>
            <person name="Kent W.J."/>
            <person name="Kostka D."/>
            <person name="Lara M."/>
            <person name="Martins A.L."/>
            <person name="Massingham T."/>
            <person name="Moltke I."/>
            <person name="Raney B.J."/>
            <person name="Rasmussen M.D."/>
            <person name="Robinson J."/>
            <person name="Stark A."/>
            <person name="Vilella A.J."/>
            <person name="Wen J."/>
            <person name="Xie X."/>
            <person name="Zody M.C."/>
            <person name="Baldwin J."/>
            <person name="Bloom T."/>
            <person name="Chin C.W."/>
            <person name="Heiman D."/>
            <person name="Nicol R."/>
            <person name="Nusbaum C."/>
            <person name="Young S."/>
            <person name="Wilkinson J."/>
            <person name="Worley K.C."/>
            <person name="Kovar C.L."/>
            <person name="Muzny D.M."/>
            <person name="Gibbs R.A."/>
            <person name="Cree A."/>
            <person name="Dihn H.H."/>
            <person name="Fowler G."/>
            <person name="Jhangiani S."/>
            <person name="Joshi V."/>
            <person name="Lee S."/>
            <person name="Lewis L.R."/>
            <person name="Nazareth L.V."/>
            <person name="Okwuonu G."/>
            <person name="Santibanez J."/>
            <person name="Warren W.C."/>
            <person name="Mardis E.R."/>
            <person name="Weinstock G.M."/>
            <person name="Wilson R.K."/>
            <person name="Delehaunty K."/>
            <person name="Dooling D."/>
            <person name="Fronik C."/>
            <person name="Fulton L."/>
            <person name="Fulton B."/>
            <person name="Graves T."/>
            <person name="Minx P."/>
            <person name="Sodergren E."/>
            <person name="Birney E."/>
            <person name="Margulies E.H."/>
            <person name="Herrero J."/>
            <person name="Green E.D."/>
            <person name="Haussler D."/>
            <person name="Siepel A."/>
            <person name="Goldman N."/>
            <person name="Pollard K.S."/>
            <person name="Pedersen J.S."/>
            <person name="Lander E.S."/>
            <person name="Kellis M."/>
        </authorList>
    </citation>
    <scope>NUCLEOTIDE SEQUENCE [LARGE SCALE GENOMIC DNA]</scope>
    <source>
        <strain evidence="2 3">Thorbecke inbred</strain>
    </source>
</reference>
<reference evidence="2" key="2">
    <citation type="submission" date="2025-08" db="UniProtKB">
        <authorList>
            <consortium name="Ensembl"/>
        </authorList>
    </citation>
    <scope>IDENTIFICATION</scope>
    <source>
        <strain evidence="2">Thorbecke</strain>
    </source>
</reference>
<evidence type="ECO:0000256" key="1">
    <source>
        <dbReference type="SAM" id="SignalP"/>
    </source>
</evidence>
<accession>A0A5F9DEQ8</accession>
<organism evidence="2 3">
    <name type="scientific">Oryctolagus cuniculus</name>
    <name type="common">Rabbit</name>
    <dbReference type="NCBI Taxonomy" id="9986"/>
    <lineage>
        <taxon>Eukaryota</taxon>
        <taxon>Metazoa</taxon>
        <taxon>Chordata</taxon>
        <taxon>Craniata</taxon>
        <taxon>Vertebrata</taxon>
        <taxon>Euteleostomi</taxon>
        <taxon>Mammalia</taxon>
        <taxon>Eutheria</taxon>
        <taxon>Euarchontoglires</taxon>
        <taxon>Glires</taxon>
        <taxon>Lagomorpha</taxon>
        <taxon>Leporidae</taxon>
        <taxon>Oryctolagus</taxon>
    </lineage>
</organism>
<feature type="signal peptide" evidence="1">
    <location>
        <begin position="1"/>
        <end position="24"/>
    </location>
</feature>
<keyword evidence="1" id="KW-0732">Signal</keyword>
<reference evidence="2" key="3">
    <citation type="submission" date="2025-09" db="UniProtKB">
        <authorList>
            <consortium name="Ensembl"/>
        </authorList>
    </citation>
    <scope>IDENTIFICATION</scope>
    <source>
        <strain evidence="2">Thorbecke</strain>
    </source>
</reference>